<comment type="caution">
    <text evidence="1">The sequence shown here is derived from an EMBL/GenBank/DDBJ whole genome shotgun (WGS) entry which is preliminary data.</text>
</comment>
<dbReference type="InParanoid" id="A0A1C7NLZ6"/>
<evidence type="ECO:0000313" key="1">
    <source>
        <dbReference type="EMBL" id="OBZ90117.1"/>
    </source>
</evidence>
<name>A0A1C7NLZ6_9FUNG</name>
<accession>A0A1C7NLZ6</accession>
<organism evidence="1 2">
    <name type="scientific">Choanephora cucurbitarum</name>
    <dbReference type="NCBI Taxonomy" id="101091"/>
    <lineage>
        <taxon>Eukaryota</taxon>
        <taxon>Fungi</taxon>
        <taxon>Fungi incertae sedis</taxon>
        <taxon>Mucoromycota</taxon>
        <taxon>Mucoromycotina</taxon>
        <taxon>Mucoromycetes</taxon>
        <taxon>Mucorales</taxon>
        <taxon>Mucorineae</taxon>
        <taxon>Choanephoraceae</taxon>
        <taxon>Choanephoroideae</taxon>
        <taxon>Choanephora</taxon>
    </lineage>
</organism>
<evidence type="ECO:0000313" key="2">
    <source>
        <dbReference type="Proteomes" id="UP000093000"/>
    </source>
</evidence>
<keyword evidence="2" id="KW-1185">Reference proteome</keyword>
<protein>
    <submittedName>
        <fullName evidence="1">Uncharacterized protein</fullName>
    </submittedName>
</protein>
<dbReference type="AlphaFoldDB" id="A0A1C7NLZ6"/>
<proteinExistence type="predicted"/>
<gene>
    <name evidence="1" type="ORF">A0J61_01846</name>
</gene>
<dbReference type="EMBL" id="LUGH01000063">
    <property type="protein sequence ID" value="OBZ90117.1"/>
    <property type="molecule type" value="Genomic_DNA"/>
</dbReference>
<sequence>MSRTQVVTAIIELNAFVDATENPSLNDFISLNFKSFKDHNVSDLSHFRESIVNAFKQVMAKLKPETEIDPQIDSLLLDEAFYKNKKTPAAIRHILFQWYHLLSEGHDLDAFFDKHRAEVNSFLHTKTTEPRALMDKMSIKMLQNYGNLSNKERNILKSCLSYIVDLVDGVDIYKQHIGNKFFWEALDEDSQEEISNEVHEDISAFCSPIIEAMKKDIDTAHVLILEKKIELIKQKKKHTTEFQTLMAFNYLIDNEHEWLLNKKFSETELVCHLNDLLKIFFANTNIVTKIGETTASSSKESRSINEQNFSKGSSSSFITSGTFFSSTNTSSSERSMSGRKIDLLVTTKQKVELSCCEFKASSSSSLTCHQRSKNLRLNQGVMESLRRMHIDSKVIGLNWEGKYGYLFALKQVNGLYLGKKIGYVNLPARADVVNHNFVNTLKLIVAWKGFLVDLEKKIAENMMLPPADSSEHLLTCHTPQYIPNKRQRGSE</sequence>
<dbReference type="Proteomes" id="UP000093000">
    <property type="component" value="Unassembled WGS sequence"/>
</dbReference>
<reference evidence="1 2" key="1">
    <citation type="submission" date="2016-03" db="EMBL/GenBank/DDBJ databases">
        <title>Choanephora cucurbitarum.</title>
        <authorList>
            <person name="Min B."/>
            <person name="Park H."/>
            <person name="Park J.-H."/>
            <person name="Shin H.-D."/>
            <person name="Choi I.-G."/>
        </authorList>
    </citation>
    <scope>NUCLEOTIDE SEQUENCE [LARGE SCALE GENOMIC DNA]</scope>
    <source>
        <strain evidence="1 2">KUS-F28377</strain>
    </source>
</reference>
<dbReference type="OrthoDB" id="2421456at2759"/>